<reference evidence="1 2" key="1">
    <citation type="submission" date="2017-06" db="EMBL/GenBank/DDBJ databases">
        <authorList>
            <person name="Kim H.J."/>
            <person name="Triplett B.A."/>
        </authorList>
    </citation>
    <scope>NUCLEOTIDE SEQUENCE [LARGE SCALE GENOMIC DNA]</scope>
    <source>
        <strain evidence="1 2">U15</strain>
    </source>
</reference>
<evidence type="ECO:0000313" key="2">
    <source>
        <dbReference type="Proteomes" id="UP000198284"/>
    </source>
</evidence>
<protein>
    <submittedName>
        <fullName evidence="1">Uncharacterized protein</fullName>
    </submittedName>
</protein>
<evidence type="ECO:0000313" key="1">
    <source>
        <dbReference type="EMBL" id="SNS53932.1"/>
    </source>
</evidence>
<organism evidence="1 2">
    <name type="scientific">Noviherbaspirillum humi</name>
    <dbReference type="NCBI Taxonomy" id="1688639"/>
    <lineage>
        <taxon>Bacteria</taxon>
        <taxon>Pseudomonadati</taxon>
        <taxon>Pseudomonadota</taxon>
        <taxon>Betaproteobacteria</taxon>
        <taxon>Burkholderiales</taxon>
        <taxon>Oxalobacteraceae</taxon>
        <taxon>Noviherbaspirillum</taxon>
    </lineage>
</organism>
<dbReference type="AlphaFoldDB" id="A0A239FCQ1"/>
<sequence>MSLQRYDEEVVIAVASYFHLTVWIVQIKAAFARGFVQENTP</sequence>
<keyword evidence="2" id="KW-1185">Reference proteome</keyword>
<dbReference type="EMBL" id="FZOT01000003">
    <property type="protein sequence ID" value="SNS53932.1"/>
    <property type="molecule type" value="Genomic_DNA"/>
</dbReference>
<gene>
    <name evidence="1" type="ORF">SAMN06265795_103269</name>
</gene>
<dbReference type="Proteomes" id="UP000198284">
    <property type="component" value="Unassembled WGS sequence"/>
</dbReference>
<name>A0A239FCQ1_9BURK</name>
<accession>A0A239FCQ1</accession>
<proteinExistence type="predicted"/>